<dbReference type="Proteomes" id="UP001459277">
    <property type="component" value="Unassembled WGS sequence"/>
</dbReference>
<dbReference type="EMBL" id="JAZDWU010000006">
    <property type="protein sequence ID" value="KAK9998756.1"/>
    <property type="molecule type" value="Genomic_DNA"/>
</dbReference>
<evidence type="ECO:0000313" key="2">
    <source>
        <dbReference type="Proteomes" id="UP001459277"/>
    </source>
</evidence>
<evidence type="ECO:0000313" key="1">
    <source>
        <dbReference type="EMBL" id="KAK9998756.1"/>
    </source>
</evidence>
<reference evidence="1 2" key="1">
    <citation type="submission" date="2024-01" db="EMBL/GenBank/DDBJ databases">
        <title>A telomere-to-telomere, gap-free genome of sweet tea (Lithocarpus litseifolius).</title>
        <authorList>
            <person name="Zhou J."/>
        </authorList>
    </citation>
    <scope>NUCLEOTIDE SEQUENCE [LARGE SCALE GENOMIC DNA]</scope>
    <source>
        <strain evidence="1">Zhou-2022a</strain>
        <tissue evidence="1">Leaf</tissue>
    </source>
</reference>
<keyword evidence="2" id="KW-1185">Reference proteome</keyword>
<dbReference type="AlphaFoldDB" id="A0AAW2CM60"/>
<proteinExistence type="predicted"/>
<organism evidence="1 2">
    <name type="scientific">Lithocarpus litseifolius</name>
    <dbReference type="NCBI Taxonomy" id="425828"/>
    <lineage>
        <taxon>Eukaryota</taxon>
        <taxon>Viridiplantae</taxon>
        <taxon>Streptophyta</taxon>
        <taxon>Embryophyta</taxon>
        <taxon>Tracheophyta</taxon>
        <taxon>Spermatophyta</taxon>
        <taxon>Magnoliopsida</taxon>
        <taxon>eudicotyledons</taxon>
        <taxon>Gunneridae</taxon>
        <taxon>Pentapetalae</taxon>
        <taxon>rosids</taxon>
        <taxon>fabids</taxon>
        <taxon>Fagales</taxon>
        <taxon>Fagaceae</taxon>
        <taxon>Lithocarpus</taxon>
    </lineage>
</organism>
<gene>
    <name evidence="1" type="ORF">SO802_018359</name>
</gene>
<protein>
    <submittedName>
        <fullName evidence="1">Uncharacterized protein</fullName>
    </submittedName>
</protein>
<sequence length="80" mass="9225">MPSWSKLEFFQFVIAWAGHNYPCKREFDNEFENRTNFSDSGVIENGIEIEIEDVIKEMNKLGIQKYKGRGPGAHANSMNL</sequence>
<comment type="caution">
    <text evidence="1">The sequence shown here is derived from an EMBL/GenBank/DDBJ whole genome shotgun (WGS) entry which is preliminary data.</text>
</comment>
<name>A0AAW2CM60_9ROSI</name>
<accession>A0AAW2CM60</accession>